<gene>
    <name evidence="1" type="ORF">MCC93_19560</name>
</gene>
<dbReference type="EMBL" id="JUFZ01000095">
    <property type="protein sequence ID" value="KIC06600.1"/>
    <property type="molecule type" value="Genomic_DNA"/>
</dbReference>
<evidence type="ECO:0000313" key="1">
    <source>
        <dbReference type="EMBL" id="KIC06600.1"/>
    </source>
</evidence>
<accession>A0A0C1GJB3</accession>
<protein>
    <submittedName>
        <fullName evidence="1">Uncharacterized protein</fullName>
    </submittedName>
</protein>
<sequence length="48" mass="5716">MINIYFVERIFTNKKQYALARFQTTSGQNLSTMVQRRSPFLFHGFIVD</sequence>
<evidence type="ECO:0000313" key="2">
    <source>
        <dbReference type="Proteomes" id="UP000031390"/>
    </source>
</evidence>
<proteinExistence type="predicted"/>
<dbReference type="Proteomes" id="UP000031390">
    <property type="component" value="Unassembled WGS sequence"/>
</dbReference>
<dbReference type="AlphaFoldDB" id="A0A0C1GJB3"/>
<organism evidence="1 2">
    <name type="scientific">Morococcus cerebrosus</name>
    <dbReference type="NCBI Taxonomy" id="1056807"/>
    <lineage>
        <taxon>Bacteria</taxon>
        <taxon>Pseudomonadati</taxon>
        <taxon>Pseudomonadota</taxon>
        <taxon>Betaproteobacteria</taxon>
        <taxon>Neisseriales</taxon>
        <taxon>Neisseriaceae</taxon>
        <taxon>Morococcus</taxon>
    </lineage>
</organism>
<name>A0A0C1GJB3_9NEIS</name>
<comment type="caution">
    <text evidence="1">The sequence shown here is derived from an EMBL/GenBank/DDBJ whole genome shotgun (WGS) entry which is preliminary data.</text>
</comment>
<reference evidence="1 2" key="1">
    <citation type="submission" date="2014-12" db="EMBL/GenBank/DDBJ databases">
        <title>Genome sequence of Morococcus cerebrosus.</title>
        <authorList>
            <person name="Shin S.-K."/>
            <person name="Yi H."/>
        </authorList>
    </citation>
    <scope>NUCLEOTIDE SEQUENCE [LARGE SCALE GENOMIC DNA]</scope>
    <source>
        <strain evidence="1 2">CIP 81.93</strain>
    </source>
</reference>